<dbReference type="Pfam" id="PF00172">
    <property type="entry name" value="Zn_clus"/>
    <property type="match status" value="1"/>
</dbReference>
<keyword evidence="6" id="KW-0539">Nucleus</keyword>
<reference evidence="9 10" key="1">
    <citation type="submission" date="2020-05" db="EMBL/GenBank/DDBJ databases">
        <authorList>
            <person name="Casaregola S."/>
            <person name="Devillers H."/>
            <person name="Grondin C."/>
        </authorList>
    </citation>
    <scope>NUCLEOTIDE SEQUENCE [LARGE SCALE GENOMIC DNA]</scope>
    <source>
        <strain evidence="9 10">CLIB 1767</strain>
    </source>
</reference>
<feature type="compositionally biased region" description="Low complexity" evidence="7">
    <location>
        <begin position="914"/>
        <end position="927"/>
    </location>
</feature>
<dbReference type="InterPro" id="IPR007219">
    <property type="entry name" value="XnlR_reg_dom"/>
</dbReference>
<feature type="compositionally biased region" description="Polar residues" evidence="7">
    <location>
        <begin position="863"/>
        <end position="875"/>
    </location>
</feature>
<dbReference type="GO" id="GO:0008270">
    <property type="term" value="F:zinc ion binding"/>
    <property type="evidence" value="ECO:0007669"/>
    <property type="project" value="InterPro"/>
</dbReference>
<dbReference type="GeneID" id="64857851"/>
<dbReference type="Proteomes" id="UP000644660">
    <property type="component" value="Unassembled WGS sequence"/>
</dbReference>
<dbReference type="InterPro" id="IPR001138">
    <property type="entry name" value="Zn2Cys6_DnaBD"/>
</dbReference>
<evidence type="ECO:0000256" key="7">
    <source>
        <dbReference type="SAM" id="MobiDB-lite"/>
    </source>
</evidence>
<comment type="caution">
    <text evidence="9">The sequence shown here is derived from an EMBL/GenBank/DDBJ whole genome shotgun (WGS) entry which is preliminary data.</text>
</comment>
<dbReference type="GO" id="GO:0000981">
    <property type="term" value="F:DNA-binding transcription factor activity, RNA polymerase II-specific"/>
    <property type="evidence" value="ECO:0007669"/>
    <property type="project" value="InterPro"/>
</dbReference>
<protein>
    <submittedName>
        <fullName evidence="9">Similar to Saccharomyces cerevisiae YAL051W OAF1 Oleate-activated transcription factor, acts alone and as a heterodimer with Pip2p</fullName>
    </submittedName>
</protein>
<feature type="domain" description="Zn(2)-C6 fungal-type" evidence="8">
    <location>
        <begin position="18"/>
        <end position="48"/>
    </location>
</feature>
<dbReference type="CDD" id="cd12148">
    <property type="entry name" value="fungal_TF_MHR"/>
    <property type="match status" value="1"/>
</dbReference>
<evidence type="ECO:0000259" key="8">
    <source>
        <dbReference type="PROSITE" id="PS50048"/>
    </source>
</evidence>
<dbReference type="PROSITE" id="PS00463">
    <property type="entry name" value="ZN2_CY6_FUNGAL_1"/>
    <property type="match status" value="1"/>
</dbReference>
<evidence type="ECO:0000256" key="1">
    <source>
        <dbReference type="ARBA" id="ARBA00022723"/>
    </source>
</evidence>
<keyword evidence="3" id="KW-0805">Transcription regulation</keyword>
<keyword evidence="10" id="KW-1185">Reference proteome</keyword>
<dbReference type="SMART" id="SM00066">
    <property type="entry name" value="GAL4"/>
    <property type="match status" value="1"/>
</dbReference>
<sequence length="1019" mass="117216">MSENTIKVSKKRNRLSFVCQACRRSKTKCDKLKPRCSRCKNQDLSCVYDIATQTRPKCASRKSQIQMLDNELDFWKKKTNQLMKLQYNKIVESKHAHLFGDLELLPERDLVNNKRTVKDFWDLNVNIYRADTNLIISPIMKIEVTPLSENNIIVNDHFIITLIISVVATSNENVAMLPAYASEPNMARFCPSVIDTILKNKDILAQHCQNAHEKSRIEYFTNKLLQIPIPHTESARLDSFLADINKDLSYPYLEDHCTLEGGYSELLESFIDSYEQLLPPYDIILHYKAHFYENIYPCLPFLDKNSFENMFKSIVFKDPNNSNKIKLNFGTSGLRAKIETMCLLAIILKLSYMSLMFINEKDIDVKNITSDVLKKYPISNKTISLIQKCAVSENWIACPNESIVACLLYLWSYLVFSPEEGDFFTANPTDVLCNLIIMLSTTIGLHRDPTDFRNIDGDSNRELRNHRRLLWLCVIGMSGIEIILKGRRGTSKSFMSSFIDIDDPNVMNQYIQRVKNDMEVPDTFILKLHENTFKYAYLVSLHQRISDCFLKYSGTFKLREINELKEKIDAFIKKEFPLESRAENLKDLNINATNDDIINQLSIITTKNSANFLYTVLSKLIMLRVSLALLFHFEKCCVQQKKDREAEKNKNSQNTIDYLPYYYHYLKESICYTVLLANYIGYFYDKGNSNVISPLTTYHMSKIIQLSLSTVLLTALSTGLKVHVSINELLSSSTSVIIETSEKIQLLSELEVIMRTALFRTYNLVSENLRFTYYPVFKMLVLFDVFMVKYKKDELIPNYFKSLEAGLKIERQEKLFGLTFNYKLEKNEKMIDDIRSRNLIGSFSCDQLRSILDKIQQTNLEIIPDNSDNYSNGTMANIPPLQSHDNNSNELGDTPMSDINEIQAPEKNYYYSSEVNESSSNNNNNVNMINQNYPTAPLPNAQLPNFPTGQNAPQLSENVVGMGNAGFNSNNNKTGNTNKPEDYNEFQNPVTLASEDTLEFANLFGDVDIFGYDFFFGTD</sequence>
<gene>
    <name evidence="9" type="ORF">KABA2_05S02222</name>
</gene>
<dbReference type="PANTHER" id="PTHR31069:SF29">
    <property type="entry name" value="OLEATE-ACTIVATED TRANSCRIPTION FACTOR 1-RELATED"/>
    <property type="match status" value="1"/>
</dbReference>
<evidence type="ECO:0000313" key="9">
    <source>
        <dbReference type="EMBL" id="CAB4254831.1"/>
    </source>
</evidence>
<proteinExistence type="predicted"/>
<dbReference type="CDD" id="cd00067">
    <property type="entry name" value="GAL4"/>
    <property type="match status" value="1"/>
</dbReference>
<dbReference type="GO" id="GO:0005634">
    <property type="term" value="C:nucleus"/>
    <property type="evidence" value="ECO:0007669"/>
    <property type="project" value="TreeGrafter"/>
</dbReference>
<feature type="region of interest" description="Disordered" evidence="7">
    <location>
        <begin position="914"/>
        <end position="936"/>
    </location>
</feature>
<keyword evidence="2" id="KW-0862">Zinc</keyword>
<dbReference type="Gene3D" id="4.10.240.10">
    <property type="entry name" value="Zn(2)-C6 fungal-type DNA-binding domain"/>
    <property type="match status" value="1"/>
</dbReference>
<feature type="region of interest" description="Disordered" evidence="7">
    <location>
        <begin position="863"/>
        <end position="895"/>
    </location>
</feature>
<dbReference type="RefSeq" id="XP_041406675.1">
    <property type="nucleotide sequence ID" value="XM_041550741.1"/>
</dbReference>
<dbReference type="GO" id="GO:0045944">
    <property type="term" value="P:positive regulation of transcription by RNA polymerase II"/>
    <property type="evidence" value="ECO:0007669"/>
    <property type="project" value="TreeGrafter"/>
</dbReference>
<dbReference type="EMBL" id="CAEFZW010000005">
    <property type="protein sequence ID" value="CAB4254831.1"/>
    <property type="molecule type" value="Genomic_DNA"/>
</dbReference>
<evidence type="ECO:0000256" key="3">
    <source>
        <dbReference type="ARBA" id="ARBA00023015"/>
    </source>
</evidence>
<dbReference type="PROSITE" id="PS50048">
    <property type="entry name" value="ZN2_CY6_FUNGAL_2"/>
    <property type="match status" value="1"/>
</dbReference>
<dbReference type="InterPro" id="IPR050675">
    <property type="entry name" value="OAF3"/>
</dbReference>
<keyword evidence="1" id="KW-0479">Metal-binding</keyword>
<dbReference type="PANTHER" id="PTHR31069">
    <property type="entry name" value="OLEATE-ACTIVATED TRANSCRIPTION FACTOR 1-RELATED"/>
    <property type="match status" value="1"/>
</dbReference>
<keyword evidence="4" id="KW-0238">DNA-binding</keyword>
<accession>A0A8H2VFU8</accession>
<dbReference type="GO" id="GO:0000978">
    <property type="term" value="F:RNA polymerase II cis-regulatory region sequence-specific DNA binding"/>
    <property type="evidence" value="ECO:0007669"/>
    <property type="project" value="TreeGrafter"/>
</dbReference>
<dbReference type="OrthoDB" id="5069333at2759"/>
<evidence type="ECO:0000256" key="5">
    <source>
        <dbReference type="ARBA" id="ARBA00023163"/>
    </source>
</evidence>
<name>A0A8H2VFU8_9SACH</name>
<dbReference type="GO" id="GO:0006351">
    <property type="term" value="P:DNA-templated transcription"/>
    <property type="evidence" value="ECO:0007669"/>
    <property type="project" value="InterPro"/>
</dbReference>
<organism evidence="9 10">
    <name type="scientific">Maudiozyma barnettii</name>
    <dbReference type="NCBI Taxonomy" id="61262"/>
    <lineage>
        <taxon>Eukaryota</taxon>
        <taxon>Fungi</taxon>
        <taxon>Dikarya</taxon>
        <taxon>Ascomycota</taxon>
        <taxon>Saccharomycotina</taxon>
        <taxon>Saccharomycetes</taxon>
        <taxon>Saccharomycetales</taxon>
        <taxon>Saccharomycetaceae</taxon>
        <taxon>Maudiozyma</taxon>
    </lineage>
</organism>
<dbReference type="SUPFAM" id="SSF57701">
    <property type="entry name" value="Zn2/Cys6 DNA-binding domain"/>
    <property type="match status" value="1"/>
</dbReference>
<evidence type="ECO:0000313" key="10">
    <source>
        <dbReference type="Proteomes" id="UP000644660"/>
    </source>
</evidence>
<dbReference type="Pfam" id="PF04082">
    <property type="entry name" value="Fungal_trans"/>
    <property type="match status" value="1"/>
</dbReference>
<keyword evidence="5" id="KW-0804">Transcription</keyword>
<dbReference type="AlphaFoldDB" id="A0A8H2VFU8"/>
<evidence type="ECO:0000256" key="6">
    <source>
        <dbReference type="ARBA" id="ARBA00023242"/>
    </source>
</evidence>
<evidence type="ECO:0000256" key="2">
    <source>
        <dbReference type="ARBA" id="ARBA00022833"/>
    </source>
</evidence>
<evidence type="ECO:0000256" key="4">
    <source>
        <dbReference type="ARBA" id="ARBA00023125"/>
    </source>
</evidence>
<dbReference type="InterPro" id="IPR036864">
    <property type="entry name" value="Zn2-C6_fun-type_DNA-bd_sf"/>
</dbReference>